<dbReference type="Proteomes" id="UP000020077">
    <property type="component" value="Unassembled WGS sequence"/>
</dbReference>
<reference evidence="2 3" key="1">
    <citation type="submission" date="2014-02" db="EMBL/GenBank/DDBJ databases">
        <title>Expanding our view of genomic diversity in Candidatus Accumulibacter clades.</title>
        <authorList>
            <person name="Skennerton C.T."/>
            <person name="Barr J.J."/>
            <person name="Slater F.R."/>
            <person name="Bond P.L."/>
            <person name="Tyson G.W."/>
        </authorList>
    </citation>
    <scope>NUCLEOTIDE SEQUENCE [LARGE SCALE GENOMIC DNA]</scope>
    <source>
        <strain evidence="3">BA-91</strain>
    </source>
</reference>
<comment type="caution">
    <text evidence="2">The sequence shown here is derived from an EMBL/GenBank/DDBJ whole genome shotgun (WGS) entry which is preliminary data.</text>
</comment>
<evidence type="ECO:0000313" key="2">
    <source>
        <dbReference type="EMBL" id="KFB70661.1"/>
    </source>
</evidence>
<dbReference type="AlphaFoldDB" id="A0A080LR64"/>
<dbReference type="EMBL" id="JDVG02000668">
    <property type="protein sequence ID" value="KFB70661.1"/>
    <property type="molecule type" value="Genomic_DNA"/>
</dbReference>
<name>A0A080LR64_9PROT</name>
<sequence>MFRRRRSSRVAATGYCLAGGGQAALGQCGKLPIRILVEVIAKIIRRFAVLDAVPERQFDRLRVDRLYYRCRTTGGGRCRAGDEIEVAIGLFVECRLLVVADRFRFLGDRAAHPAHRVGGADSRLRDRWQELAGEQAVRVVVVVAQLVERLLVGARRIENDLTVGRLRRRQTTRGADRARAGLFRQGIVAAGVENEQGELGLGVGDLVLDRQHAHRLVGEVVFAARGIHVDRHQEVLVVDLQAMSSEKENSDPAAGDFLHELVDRQVHLLLADVVVGHHFEADLLEFAGHGIGIVDRLLQLGDVLIVVVADHQRDAPFGRGQRVASGSECENQAGGDKEDASHENLLRDYWVAAAFAGLPRTLRAWGRALGVLLVD</sequence>
<accession>A0A080LR64</accession>
<evidence type="ECO:0000256" key="1">
    <source>
        <dbReference type="SAM" id="MobiDB-lite"/>
    </source>
</evidence>
<feature type="region of interest" description="Disordered" evidence="1">
    <location>
        <begin position="318"/>
        <end position="340"/>
    </location>
</feature>
<evidence type="ECO:0000313" key="3">
    <source>
        <dbReference type="Proteomes" id="UP000020077"/>
    </source>
</evidence>
<proteinExistence type="predicted"/>
<protein>
    <submittedName>
        <fullName evidence="2">Uncharacterized protein</fullName>
    </submittedName>
</protein>
<gene>
    <name evidence="2" type="ORF">AW09_004254</name>
</gene>
<organism evidence="2 3">
    <name type="scientific">Candidatus Accumulibacter phosphatis</name>
    <dbReference type="NCBI Taxonomy" id="327160"/>
    <lineage>
        <taxon>Bacteria</taxon>
        <taxon>Pseudomonadati</taxon>
        <taxon>Pseudomonadota</taxon>
        <taxon>Betaproteobacteria</taxon>
        <taxon>Candidatus Accumulibacter</taxon>
    </lineage>
</organism>